<dbReference type="RefSeq" id="WP_208313069.1">
    <property type="nucleotide sequence ID" value="NZ_JAELYA010000002.1"/>
</dbReference>
<dbReference type="SUPFAM" id="SSF49584">
    <property type="entry name" value="Periplasmic chaperone C-domain"/>
    <property type="match status" value="1"/>
</dbReference>
<evidence type="ECO:0000256" key="3">
    <source>
        <dbReference type="ARBA" id="ARBA00022558"/>
    </source>
</evidence>
<evidence type="ECO:0000313" key="13">
    <source>
        <dbReference type="Proteomes" id="UP000669060"/>
    </source>
</evidence>
<feature type="chain" id="PRO_5047329668" evidence="9">
    <location>
        <begin position="26"/>
        <end position="247"/>
    </location>
</feature>
<keyword evidence="13" id="KW-1185">Reference proteome</keyword>
<keyword evidence="7" id="KW-0393">Immunoglobulin domain</keyword>
<evidence type="ECO:0000256" key="2">
    <source>
        <dbReference type="ARBA" id="ARBA00007399"/>
    </source>
</evidence>
<dbReference type="EMBL" id="JAELYA010000002">
    <property type="protein sequence ID" value="MBO3275233.1"/>
    <property type="molecule type" value="Genomic_DNA"/>
</dbReference>
<dbReference type="Pfam" id="PF00345">
    <property type="entry name" value="PapD_N"/>
    <property type="match status" value="1"/>
</dbReference>
<dbReference type="Gene3D" id="2.60.40.10">
    <property type="entry name" value="Immunoglobulins"/>
    <property type="match status" value="2"/>
</dbReference>
<evidence type="ECO:0000256" key="6">
    <source>
        <dbReference type="ARBA" id="ARBA00023186"/>
    </source>
</evidence>
<accession>A0ABS3TPY9</accession>
<dbReference type="InterPro" id="IPR050643">
    <property type="entry name" value="Periplasmic_pilus_chap"/>
</dbReference>
<evidence type="ECO:0000259" key="10">
    <source>
        <dbReference type="Pfam" id="PF00345"/>
    </source>
</evidence>
<protein>
    <submittedName>
        <fullName evidence="12">Fimbria/pilus periplasmic chaperone</fullName>
    </submittedName>
</protein>
<dbReference type="SUPFAM" id="SSF49354">
    <property type="entry name" value="PapD-like"/>
    <property type="match status" value="1"/>
</dbReference>
<feature type="domain" description="Pili assembly chaperone C-terminal" evidence="11">
    <location>
        <begin position="176"/>
        <end position="239"/>
    </location>
</feature>
<evidence type="ECO:0000256" key="8">
    <source>
        <dbReference type="RuleBase" id="RU003918"/>
    </source>
</evidence>
<evidence type="ECO:0000259" key="11">
    <source>
        <dbReference type="Pfam" id="PF02753"/>
    </source>
</evidence>
<dbReference type="PRINTS" id="PR00969">
    <property type="entry name" value="CHAPERONPILI"/>
</dbReference>
<dbReference type="PANTHER" id="PTHR30251:SF2">
    <property type="entry name" value="FIMBRIAL CHAPERONE YADV-RELATED"/>
    <property type="match status" value="1"/>
</dbReference>
<dbReference type="InterPro" id="IPR013783">
    <property type="entry name" value="Ig-like_fold"/>
</dbReference>
<dbReference type="InterPro" id="IPR016147">
    <property type="entry name" value="Pili_assmbl_chaperone_N"/>
</dbReference>
<dbReference type="Pfam" id="PF02753">
    <property type="entry name" value="PapD_C"/>
    <property type="match status" value="1"/>
</dbReference>
<dbReference type="Proteomes" id="UP000669060">
    <property type="component" value="Unassembled WGS sequence"/>
</dbReference>
<dbReference type="InterPro" id="IPR016148">
    <property type="entry name" value="Pili_assmbl_chaperone_C"/>
</dbReference>
<organism evidence="12 13">
    <name type="scientific">Pseudomonas schmalbachii</name>
    <dbReference type="NCBI Taxonomy" id="2816993"/>
    <lineage>
        <taxon>Bacteria</taxon>
        <taxon>Pseudomonadati</taxon>
        <taxon>Pseudomonadota</taxon>
        <taxon>Gammaproteobacteria</taxon>
        <taxon>Pseudomonadales</taxon>
        <taxon>Pseudomonadaceae</taxon>
        <taxon>Pseudomonas</taxon>
    </lineage>
</organism>
<keyword evidence="4 9" id="KW-0732">Signal</keyword>
<dbReference type="PANTHER" id="PTHR30251">
    <property type="entry name" value="PILUS ASSEMBLY CHAPERONE"/>
    <property type="match status" value="1"/>
</dbReference>
<keyword evidence="6 8" id="KW-0143">Chaperone</keyword>
<dbReference type="InterPro" id="IPR008962">
    <property type="entry name" value="PapD-like_sf"/>
</dbReference>
<sequence>MNRFFLKGFWALCAASLLAVNIAEANVVITGTRVIYPAKEREVTVKLTNRDSSPALVQSWVDKGDPKTLPDQADAPFLVTPPIVRIEPGKGQALRLTYTQESLPQNKESVFWLNVLDVPSVPANKDAANYVQFAFRSRIKVFFRPDGLPGDAVEAAQGLRWTIVPSTGGYVLRALNSSAFHVSVNDAAISLNGKSIRSQDSGMVAPGGSKDFALKGVGSPPVGEVKVVYHWVNDYGGVIEETSPLGH</sequence>
<dbReference type="InterPro" id="IPR036316">
    <property type="entry name" value="Pili_assmbl_chap_C_dom_sf"/>
</dbReference>
<evidence type="ECO:0000256" key="5">
    <source>
        <dbReference type="ARBA" id="ARBA00022764"/>
    </source>
</evidence>
<keyword evidence="5" id="KW-0574">Periplasm</keyword>
<comment type="subcellular location">
    <subcellularLocation>
        <location evidence="1 8">Periplasm</location>
    </subcellularLocation>
</comment>
<dbReference type="PROSITE" id="PS00635">
    <property type="entry name" value="PILI_CHAPERONE"/>
    <property type="match status" value="1"/>
</dbReference>
<proteinExistence type="inferred from homology"/>
<evidence type="ECO:0000313" key="12">
    <source>
        <dbReference type="EMBL" id="MBO3275233.1"/>
    </source>
</evidence>
<name>A0ABS3TPY9_9PSED</name>
<comment type="caution">
    <text evidence="12">The sequence shown here is derived from an EMBL/GenBank/DDBJ whole genome shotgun (WGS) entry which is preliminary data.</text>
</comment>
<evidence type="ECO:0000256" key="4">
    <source>
        <dbReference type="ARBA" id="ARBA00022729"/>
    </source>
</evidence>
<keyword evidence="3" id="KW-1029">Fimbrium biogenesis</keyword>
<comment type="similarity">
    <text evidence="2 8">Belongs to the periplasmic pilus chaperone family.</text>
</comment>
<feature type="signal peptide" evidence="9">
    <location>
        <begin position="1"/>
        <end position="25"/>
    </location>
</feature>
<gene>
    <name evidence="12" type="ORF">JFY56_08360</name>
</gene>
<dbReference type="InterPro" id="IPR018046">
    <property type="entry name" value="Pili_assmbl_chaperone_CS"/>
</dbReference>
<feature type="domain" description="Pili assembly chaperone N-terminal" evidence="10">
    <location>
        <begin position="27"/>
        <end position="148"/>
    </location>
</feature>
<evidence type="ECO:0000256" key="1">
    <source>
        <dbReference type="ARBA" id="ARBA00004418"/>
    </source>
</evidence>
<evidence type="ECO:0000256" key="9">
    <source>
        <dbReference type="SAM" id="SignalP"/>
    </source>
</evidence>
<reference evidence="12 13" key="1">
    <citation type="submission" date="2020-12" db="EMBL/GenBank/DDBJ databases">
        <title>Pseudomonas schmalbachii sp. nov. isolated from millipede gut.</title>
        <authorList>
            <person name="Shelomi M."/>
        </authorList>
    </citation>
    <scope>NUCLEOTIDE SEQUENCE [LARGE SCALE GENOMIC DNA]</scope>
    <source>
        <strain evidence="12 13">Milli4</strain>
    </source>
</reference>
<evidence type="ECO:0000256" key="7">
    <source>
        <dbReference type="ARBA" id="ARBA00023319"/>
    </source>
</evidence>
<dbReference type="InterPro" id="IPR001829">
    <property type="entry name" value="Pili_assmbl_chaperone_bac"/>
</dbReference>